<sequence>MLVIDPERAIAKIEKWRLALLTTGGYALSRGPMDYTGFLREVSVWLRLRDPTIVPLLGVAYLEYPLPAIVSQWMPSGTLRIYIETTILTPLKKVALAKGVADGLKYLHSKNVIHGDLHPVNVLIDDSGNPCLTDFGLATVVGDAELQWTTTTAGRNFDCRWRAPEIIGVNCDPGRPTFKSDIYSFGSIMFFIVSGDKPWKEKNSCQIGIELSKKFIPARPENI</sequence>
<dbReference type="PROSITE" id="PS50011">
    <property type="entry name" value="PROTEIN_KINASE_DOM"/>
    <property type="match status" value="1"/>
</dbReference>
<dbReference type="EMBL" id="LVVM01001513">
    <property type="protein sequence ID" value="OJA18412.1"/>
    <property type="molecule type" value="Genomic_DNA"/>
</dbReference>
<dbReference type="Proteomes" id="UP000183567">
    <property type="component" value="Unassembled WGS sequence"/>
</dbReference>
<evidence type="ECO:0000313" key="5">
    <source>
        <dbReference type="Proteomes" id="UP000183567"/>
    </source>
</evidence>
<organism evidence="4 5">
    <name type="scientific">Rhizopogon vesiculosus</name>
    <dbReference type="NCBI Taxonomy" id="180088"/>
    <lineage>
        <taxon>Eukaryota</taxon>
        <taxon>Fungi</taxon>
        <taxon>Dikarya</taxon>
        <taxon>Basidiomycota</taxon>
        <taxon>Agaricomycotina</taxon>
        <taxon>Agaricomycetes</taxon>
        <taxon>Agaricomycetidae</taxon>
        <taxon>Boletales</taxon>
        <taxon>Suillineae</taxon>
        <taxon>Rhizopogonaceae</taxon>
        <taxon>Rhizopogon</taxon>
    </lineage>
</organism>
<dbReference type="InterPro" id="IPR000719">
    <property type="entry name" value="Prot_kinase_dom"/>
</dbReference>
<proteinExistence type="predicted"/>
<comment type="caution">
    <text evidence="4">The sequence shown here is derived from an EMBL/GenBank/DDBJ whole genome shotgun (WGS) entry which is preliminary data.</text>
</comment>
<evidence type="ECO:0000313" key="4">
    <source>
        <dbReference type="EMBL" id="OJA18412.1"/>
    </source>
</evidence>
<evidence type="ECO:0000259" key="3">
    <source>
        <dbReference type="PROSITE" id="PS50011"/>
    </source>
</evidence>
<gene>
    <name evidence="4" type="ORF">AZE42_06388</name>
</gene>
<dbReference type="GO" id="GO:0005524">
    <property type="term" value="F:ATP binding"/>
    <property type="evidence" value="ECO:0007669"/>
    <property type="project" value="UniProtKB-KW"/>
</dbReference>
<keyword evidence="2" id="KW-0067">ATP-binding</keyword>
<dbReference type="GO" id="GO:0004674">
    <property type="term" value="F:protein serine/threonine kinase activity"/>
    <property type="evidence" value="ECO:0007669"/>
    <property type="project" value="TreeGrafter"/>
</dbReference>
<name>A0A1J8R3D0_9AGAM</name>
<protein>
    <recommendedName>
        <fullName evidence="3">Protein kinase domain-containing protein</fullName>
    </recommendedName>
</protein>
<evidence type="ECO:0000256" key="2">
    <source>
        <dbReference type="ARBA" id="ARBA00022840"/>
    </source>
</evidence>
<dbReference type="InterPro" id="IPR011009">
    <property type="entry name" value="Kinase-like_dom_sf"/>
</dbReference>
<keyword evidence="5" id="KW-1185">Reference proteome</keyword>
<dbReference type="InterPro" id="IPR051681">
    <property type="entry name" value="Ser/Thr_Kinases-Pseudokinases"/>
</dbReference>
<dbReference type="SUPFAM" id="SSF56112">
    <property type="entry name" value="Protein kinase-like (PK-like)"/>
    <property type="match status" value="1"/>
</dbReference>
<dbReference type="PANTHER" id="PTHR44329">
    <property type="entry name" value="SERINE/THREONINE-PROTEIN KINASE TNNI3K-RELATED"/>
    <property type="match status" value="1"/>
</dbReference>
<dbReference type="Pfam" id="PF07714">
    <property type="entry name" value="PK_Tyr_Ser-Thr"/>
    <property type="match status" value="1"/>
</dbReference>
<dbReference type="STRING" id="180088.A0A1J8R3D0"/>
<keyword evidence="1" id="KW-0547">Nucleotide-binding</keyword>
<accession>A0A1J8R3D0</accession>
<dbReference type="InterPro" id="IPR001245">
    <property type="entry name" value="Ser-Thr/Tyr_kinase_cat_dom"/>
</dbReference>
<evidence type="ECO:0000256" key="1">
    <source>
        <dbReference type="ARBA" id="ARBA00022741"/>
    </source>
</evidence>
<dbReference type="Gene3D" id="1.10.510.10">
    <property type="entry name" value="Transferase(Phosphotransferase) domain 1"/>
    <property type="match status" value="1"/>
</dbReference>
<dbReference type="OrthoDB" id="2642739at2759"/>
<dbReference type="PANTHER" id="PTHR44329:SF298">
    <property type="entry name" value="MIXED LINEAGE KINASE DOMAIN-LIKE PROTEIN"/>
    <property type="match status" value="1"/>
</dbReference>
<dbReference type="AlphaFoldDB" id="A0A1J8R3D0"/>
<feature type="domain" description="Protein kinase" evidence="3">
    <location>
        <begin position="1"/>
        <end position="223"/>
    </location>
</feature>
<reference evidence="4 5" key="1">
    <citation type="submission" date="2016-03" db="EMBL/GenBank/DDBJ databases">
        <title>Comparative genomics of the ectomycorrhizal sister species Rhizopogon vinicolor and Rhizopogon vesiculosus (Basidiomycota: Boletales) reveals a divergence of the mating type B locus.</title>
        <authorList>
            <person name="Mujic A.B."/>
            <person name="Kuo A."/>
            <person name="Tritt A."/>
            <person name="Lipzen A."/>
            <person name="Chen C."/>
            <person name="Johnson J."/>
            <person name="Sharma A."/>
            <person name="Barry K."/>
            <person name="Grigoriev I.V."/>
            <person name="Spatafora J.W."/>
        </authorList>
    </citation>
    <scope>NUCLEOTIDE SEQUENCE [LARGE SCALE GENOMIC DNA]</scope>
    <source>
        <strain evidence="4 5">AM-OR11-056</strain>
    </source>
</reference>